<dbReference type="SUPFAM" id="SSF82171">
    <property type="entry name" value="DPP6 N-terminal domain-like"/>
    <property type="match status" value="1"/>
</dbReference>
<dbReference type="Proteomes" id="UP001589646">
    <property type="component" value="Unassembled WGS sequence"/>
</dbReference>
<dbReference type="SUPFAM" id="SSF56112">
    <property type="entry name" value="Protein kinase-like (PK-like)"/>
    <property type="match status" value="1"/>
</dbReference>
<dbReference type="PROSITE" id="PS50294">
    <property type="entry name" value="WD_REPEATS_REGION"/>
    <property type="match status" value="1"/>
</dbReference>
<dbReference type="CDD" id="cd14014">
    <property type="entry name" value="STKc_PknB_like"/>
    <property type="match status" value="1"/>
</dbReference>
<dbReference type="InterPro" id="IPR015943">
    <property type="entry name" value="WD40/YVTN_repeat-like_dom_sf"/>
</dbReference>
<keyword evidence="3" id="KW-0808">Transferase</keyword>
<dbReference type="Gene3D" id="2.130.10.10">
    <property type="entry name" value="YVTN repeat-like/Quinoprotein amine dehydrogenase"/>
    <property type="match status" value="2"/>
</dbReference>
<feature type="repeat" description="WD" evidence="7">
    <location>
        <begin position="615"/>
        <end position="648"/>
    </location>
</feature>
<keyword evidence="6 8" id="KW-0067">ATP-binding</keyword>
<evidence type="ECO:0000256" key="5">
    <source>
        <dbReference type="ARBA" id="ARBA00022777"/>
    </source>
</evidence>
<proteinExistence type="predicted"/>
<feature type="binding site" evidence="8">
    <location>
        <position position="36"/>
    </location>
    <ligand>
        <name>ATP</name>
        <dbReference type="ChEBI" id="CHEBI:30616"/>
    </ligand>
</feature>
<reference evidence="10 11" key="1">
    <citation type="submission" date="2024-09" db="EMBL/GenBank/DDBJ databases">
        <authorList>
            <person name="Sun Q."/>
            <person name="Mori K."/>
        </authorList>
    </citation>
    <scope>NUCLEOTIDE SEQUENCE [LARGE SCALE GENOMIC DNA]</scope>
    <source>
        <strain evidence="10 11">JCM 3323</strain>
    </source>
</reference>
<dbReference type="Pfam" id="PF00069">
    <property type="entry name" value="Pkinase"/>
    <property type="match status" value="1"/>
</dbReference>
<dbReference type="PROSITE" id="PS50082">
    <property type="entry name" value="WD_REPEATS_2"/>
    <property type="match status" value="2"/>
</dbReference>
<evidence type="ECO:0000256" key="3">
    <source>
        <dbReference type="ARBA" id="ARBA00022679"/>
    </source>
</evidence>
<gene>
    <name evidence="10" type="ORF">ACFFRN_23375</name>
</gene>
<dbReference type="Gene3D" id="1.10.510.10">
    <property type="entry name" value="Transferase(Phosphotransferase) domain 1"/>
    <property type="match status" value="1"/>
</dbReference>
<dbReference type="PROSITE" id="PS50011">
    <property type="entry name" value="PROTEIN_KINASE_DOM"/>
    <property type="match status" value="1"/>
</dbReference>
<dbReference type="SMART" id="SM00220">
    <property type="entry name" value="S_TKc"/>
    <property type="match status" value="1"/>
</dbReference>
<dbReference type="Gene3D" id="3.30.200.20">
    <property type="entry name" value="Phosphorylase Kinase, domain 1"/>
    <property type="match status" value="1"/>
</dbReference>
<dbReference type="InterPro" id="IPR017441">
    <property type="entry name" value="Protein_kinase_ATP_BS"/>
</dbReference>
<keyword evidence="11" id="KW-1185">Reference proteome</keyword>
<evidence type="ECO:0000313" key="11">
    <source>
        <dbReference type="Proteomes" id="UP001589646"/>
    </source>
</evidence>
<dbReference type="PANTHER" id="PTHR43289:SF6">
    <property type="entry name" value="SERINE_THREONINE-PROTEIN KINASE NEKL-3"/>
    <property type="match status" value="1"/>
</dbReference>
<dbReference type="Pfam" id="PF00400">
    <property type="entry name" value="WD40"/>
    <property type="match status" value="2"/>
</dbReference>
<evidence type="ECO:0000256" key="7">
    <source>
        <dbReference type="PROSITE-ProRule" id="PRU00221"/>
    </source>
</evidence>
<evidence type="ECO:0000259" key="9">
    <source>
        <dbReference type="PROSITE" id="PS50011"/>
    </source>
</evidence>
<dbReference type="SMART" id="SM00320">
    <property type="entry name" value="WD40"/>
    <property type="match status" value="2"/>
</dbReference>
<evidence type="ECO:0000256" key="4">
    <source>
        <dbReference type="ARBA" id="ARBA00022741"/>
    </source>
</evidence>
<dbReference type="PANTHER" id="PTHR43289">
    <property type="entry name" value="MITOGEN-ACTIVATED PROTEIN KINASE KINASE KINASE 20-RELATED"/>
    <property type="match status" value="1"/>
</dbReference>
<evidence type="ECO:0000256" key="8">
    <source>
        <dbReference type="PROSITE-ProRule" id="PRU10141"/>
    </source>
</evidence>
<accession>A0ABV5Q3K6</accession>
<protein>
    <recommendedName>
        <fullName evidence="1">non-specific serine/threonine protein kinase</fullName>
        <ecNumber evidence="1">2.7.11.1</ecNumber>
    </recommendedName>
</protein>
<evidence type="ECO:0000256" key="1">
    <source>
        <dbReference type="ARBA" id="ARBA00012513"/>
    </source>
</evidence>
<evidence type="ECO:0000313" key="10">
    <source>
        <dbReference type="EMBL" id="MFB9529553.1"/>
    </source>
</evidence>
<keyword evidence="2 10" id="KW-0723">Serine/threonine-protein kinase</keyword>
<dbReference type="GO" id="GO:0004674">
    <property type="term" value="F:protein serine/threonine kinase activity"/>
    <property type="evidence" value="ECO:0007669"/>
    <property type="project" value="UniProtKB-KW"/>
</dbReference>
<feature type="repeat" description="WD" evidence="7">
    <location>
        <begin position="570"/>
        <end position="595"/>
    </location>
</feature>
<keyword evidence="7" id="KW-0853">WD repeat</keyword>
<keyword evidence="5 10" id="KW-0418">Kinase</keyword>
<feature type="domain" description="Protein kinase" evidence="9">
    <location>
        <begin position="7"/>
        <end position="271"/>
    </location>
</feature>
<keyword evidence="4 8" id="KW-0547">Nucleotide-binding</keyword>
<sequence length="648" mass="69687">MMLGGKYRLTRRLGQGGMGEVWAATHDGLGRQVAIKIVLAALDPAPGLISRLRNEARTAAALQHPGITVVHDIGEHDGHPFFVMELLTGRDFDELLTERPNGLTVDHATVLMAQVADALDYAHRKGVVHRDIKPANLMELADGGVKICDFGISRYAEAGTRLTATGGIIGTPTYMAPEQYQGNPADARTDLYSFGCTLYALLTGAPPFPGPSLAALVHQHLSTIPRKASESRPDIPPHLDWLLERLLAKDPAHRPSTAAEVADALRAAPNLRPAATQPHHAGADWDTLQRSGAAKPPAIGRRAFLMGGLATLSVVVPGGGFLLWKTFNDANGPHRVFNDATRAESLAFSPDGKYLFAHGHGSQMIDVASGKVRPGFDYNPGDECAFSPDGRLLVVEANFDASLREGSPDGSIFTVKEGGSDKLVAEFLLPDELDGASLNGLTVSPNGKHLAISVFLRPGCLVVRWDMATRKKIVRLAIGQESFAAPPAVRFSPGGSLFVSERTADGFTIWDAGDRKPVNKLRSPNGFRQEPEQPYSAFSHDCRMLAVNGEGEAGDVFLWDRSRRGINATFGAHERGSSSLAFSPDGRFLASGSGDKIFVWDIFGRRIKTTFHMPSTGNSYEADSIAFSPDGRLLASGGADQIRLWRVE</sequence>
<comment type="caution">
    <text evidence="10">The sequence shown here is derived from an EMBL/GenBank/DDBJ whole genome shotgun (WGS) entry which is preliminary data.</text>
</comment>
<dbReference type="EMBL" id="JBHMCE010000007">
    <property type="protein sequence ID" value="MFB9529553.1"/>
    <property type="molecule type" value="Genomic_DNA"/>
</dbReference>
<evidence type="ECO:0000256" key="6">
    <source>
        <dbReference type="ARBA" id="ARBA00022840"/>
    </source>
</evidence>
<dbReference type="RefSeq" id="WP_346128191.1">
    <property type="nucleotide sequence ID" value="NZ_BAAAXC010000015.1"/>
</dbReference>
<dbReference type="PROSITE" id="PS00107">
    <property type="entry name" value="PROTEIN_KINASE_ATP"/>
    <property type="match status" value="1"/>
</dbReference>
<evidence type="ECO:0000256" key="2">
    <source>
        <dbReference type="ARBA" id="ARBA00022527"/>
    </source>
</evidence>
<dbReference type="InterPro" id="IPR011009">
    <property type="entry name" value="Kinase-like_dom_sf"/>
</dbReference>
<organism evidence="10 11">
    <name type="scientific">Nonomuraea roseola</name>
    <dbReference type="NCBI Taxonomy" id="46179"/>
    <lineage>
        <taxon>Bacteria</taxon>
        <taxon>Bacillati</taxon>
        <taxon>Actinomycetota</taxon>
        <taxon>Actinomycetes</taxon>
        <taxon>Streptosporangiales</taxon>
        <taxon>Streptosporangiaceae</taxon>
        <taxon>Nonomuraea</taxon>
    </lineage>
</organism>
<dbReference type="InterPro" id="IPR000719">
    <property type="entry name" value="Prot_kinase_dom"/>
</dbReference>
<dbReference type="InterPro" id="IPR001680">
    <property type="entry name" value="WD40_rpt"/>
</dbReference>
<dbReference type="EC" id="2.7.11.1" evidence="1"/>
<name>A0ABV5Q3K6_9ACTN</name>